<dbReference type="PROSITE" id="PS50893">
    <property type="entry name" value="ABC_TRANSPORTER_2"/>
    <property type="match status" value="1"/>
</dbReference>
<keyword evidence="8" id="KW-1185">Reference proteome</keyword>
<dbReference type="InterPro" id="IPR003439">
    <property type="entry name" value="ABC_transporter-like_ATP-bd"/>
</dbReference>
<dbReference type="GO" id="GO:0016887">
    <property type="term" value="F:ATP hydrolysis activity"/>
    <property type="evidence" value="ECO:0007669"/>
    <property type="project" value="InterPro"/>
</dbReference>
<evidence type="ECO:0000313" key="7">
    <source>
        <dbReference type="EMBL" id="QDT53221.1"/>
    </source>
</evidence>
<dbReference type="InterPro" id="IPR003593">
    <property type="entry name" value="AAA+_ATPase"/>
</dbReference>
<keyword evidence="2" id="KW-0813">Transport</keyword>
<evidence type="ECO:0000256" key="3">
    <source>
        <dbReference type="ARBA" id="ARBA00022741"/>
    </source>
</evidence>
<name>A0A517SAR3_9PLAN</name>
<dbReference type="GO" id="GO:0005524">
    <property type="term" value="F:ATP binding"/>
    <property type="evidence" value="ECO:0007669"/>
    <property type="project" value="UniProtKB-KW"/>
</dbReference>
<evidence type="ECO:0000256" key="1">
    <source>
        <dbReference type="ARBA" id="ARBA00005417"/>
    </source>
</evidence>
<sequence>MNANTASPLTTPFRQSVFGDGSLRGRRCPPVAGQGREGIRNGAPLPPVCLARDAIGPNERATRFSWGAKLDSPREISVQRRTGLRRSHYGFEREPFRPVITRLIATLMSGETDVPTETSPHSASALAQNLAPKVQPVVSVEGLRIRYGKLEAVRGISFNIPRGEVFGFIGPNGAGKSSTIRVLATLQKEFDGRVRINGVDVRRNPGKVRMMMGYMPDFFGVYEDLTAREYLHFFAAAYKIPAKKRATIVDDVLQLTDLTNKIDAAVDSLSRGMKQRLALARVLLHDPDLLLLDEPASGLDPRARIEFRELLKALQEMGKTILVSSHILHELAQFCTRIGIIEAGQLVAEGSLNEIYRLLSIQRVVHVQIAGDLAPIAEGLRKVKGVAKVEEQTDRLAVHVHEDALPVEELHEACVRLGAKIRMFQSEAMDMETAFMKLTEGVTA</sequence>
<feature type="compositionally biased region" description="Polar residues" evidence="5">
    <location>
        <begin position="1"/>
        <end position="14"/>
    </location>
</feature>
<reference evidence="7 8" key="1">
    <citation type="submission" date="2019-02" db="EMBL/GenBank/DDBJ databases">
        <title>Deep-cultivation of Planctomycetes and their phenomic and genomic characterization uncovers novel biology.</title>
        <authorList>
            <person name="Wiegand S."/>
            <person name="Jogler M."/>
            <person name="Boedeker C."/>
            <person name="Pinto D."/>
            <person name="Vollmers J."/>
            <person name="Rivas-Marin E."/>
            <person name="Kohn T."/>
            <person name="Peeters S.H."/>
            <person name="Heuer A."/>
            <person name="Rast P."/>
            <person name="Oberbeckmann S."/>
            <person name="Bunk B."/>
            <person name="Jeske O."/>
            <person name="Meyerdierks A."/>
            <person name="Storesund J.E."/>
            <person name="Kallscheuer N."/>
            <person name="Luecker S."/>
            <person name="Lage O.M."/>
            <person name="Pohl T."/>
            <person name="Merkel B.J."/>
            <person name="Hornburger P."/>
            <person name="Mueller R.-W."/>
            <person name="Bruemmer F."/>
            <person name="Labrenz M."/>
            <person name="Spormann A.M."/>
            <person name="Op den Camp H."/>
            <person name="Overmann J."/>
            <person name="Amann R."/>
            <person name="Jetten M.S.M."/>
            <person name="Mascher T."/>
            <person name="Medema M.H."/>
            <person name="Devos D.P."/>
            <person name="Kaster A.-K."/>
            <person name="Ovreas L."/>
            <person name="Rohde M."/>
            <person name="Galperin M.Y."/>
            <person name="Jogler C."/>
        </authorList>
    </citation>
    <scope>NUCLEOTIDE SEQUENCE [LARGE SCALE GENOMIC DNA]</scope>
    <source>
        <strain evidence="7 8">Pan44</strain>
    </source>
</reference>
<comment type="similarity">
    <text evidence="1">Belongs to the ABC transporter superfamily.</text>
</comment>
<keyword evidence="3" id="KW-0547">Nucleotide-binding</keyword>
<proteinExistence type="inferred from homology"/>
<dbReference type="PANTHER" id="PTHR43335:SF3">
    <property type="entry name" value="ABC TRANSPORTER"/>
    <property type="match status" value="1"/>
</dbReference>
<dbReference type="Pfam" id="PF00005">
    <property type="entry name" value="ABC_tran"/>
    <property type="match status" value="1"/>
</dbReference>
<keyword evidence="4 7" id="KW-0067">ATP-binding</keyword>
<dbReference type="Proteomes" id="UP000315700">
    <property type="component" value="Chromosome"/>
</dbReference>
<evidence type="ECO:0000256" key="2">
    <source>
        <dbReference type="ARBA" id="ARBA00022448"/>
    </source>
</evidence>
<organism evidence="7 8">
    <name type="scientific">Caulifigura coniformis</name>
    <dbReference type="NCBI Taxonomy" id="2527983"/>
    <lineage>
        <taxon>Bacteria</taxon>
        <taxon>Pseudomonadati</taxon>
        <taxon>Planctomycetota</taxon>
        <taxon>Planctomycetia</taxon>
        <taxon>Planctomycetales</taxon>
        <taxon>Planctomycetaceae</taxon>
        <taxon>Caulifigura</taxon>
    </lineage>
</organism>
<dbReference type="InterPro" id="IPR027417">
    <property type="entry name" value="P-loop_NTPase"/>
</dbReference>
<dbReference type="PANTHER" id="PTHR43335">
    <property type="entry name" value="ABC TRANSPORTER, ATP-BINDING PROTEIN"/>
    <property type="match status" value="1"/>
</dbReference>
<dbReference type="InParanoid" id="A0A517SAR3"/>
<evidence type="ECO:0000259" key="6">
    <source>
        <dbReference type="PROSITE" id="PS50893"/>
    </source>
</evidence>
<dbReference type="AlphaFoldDB" id="A0A517SAR3"/>
<dbReference type="EMBL" id="CP036271">
    <property type="protein sequence ID" value="QDT53221.1"/>
    <property type="molecule type" value="Genomic_DNA"/>
</dbReference>
<feature type="region of interest" description="Disordered" evidence="5">
    <location>
        <begin position="1"/>
        <end position="42"/>
    </location>
</feature>
<evidence type="ECO:0000256" key="4">
    <source>
        <dbReference type="ARBA" id="ARBA00022840"/>
    </source>
</evidence>
<evidence type="ECO:0000256" key="5">
    <source>
        <dbReference type="SAM" id="MobiDB-lite"/>
    </source>
</evidence>
<dbReference type="Gene3D" id="3.40.50.300">
    <property type="entry name" value="P-loop containing nucleotide triphosphate hydrolases"/>
    <property type="match status" value="1"/>
</dbReference>
<dbReference type="KEGG" id="ccos:Pan44_12370"/>
<protein>
    <submittedName>
        <fullName evidence="7">Putative ABC transporter ATP-binding protein YbhF</fullName>
    </submittedName>
</protein>
<feature type="domain" description="ABC transporter" evidence="6">
    <location>
        <begin position="138"/>
        <end position="368"/>
    </location>
</feature>
<dbReference type="SUPFAM" id="SSF52540">
    <property type="entry name" value="P-loop containing nucleoside triphosphate hydrolases"/>
    <property type="match status" value="1"/>
</dbReference>
<dbReference type="SMART" id="SM00382">
    <property type="entry name" value="AAA"/>
    <property type="match status" value="1"/>
</dbReference>
<dbReference type="CDD" id="cd03230">
    <property type="entry name" value="ABC_DR_subfamily_A"/>
    <property type="match status" value="1"/>
</dbReference>
<gene>
    <name evidence="7" type="primary">ybhF_3</name>
    <name evidence="7" type="ORF">Pan44_12370</name>
</gene>
<accession>A0A517SAR3</accession>
<evidence type="ECO:0000313" key="8">
    <source>
        <dbReference type="Proteomes" id="UP000315700"/>
    </source>
</evidence>